<proteinExistence type="predicted"/>
<evidence type="ECO:0000313" key="3">
    <source>
        <dbReference type="Proteomes" id="UP000053240"/>
    </source>
</evidence>
<feature type="compositionally biased region" description="Basic and acidic residues" evidence="1">
    <location>
        <begin position="522"/>
        <end position="533"/>
    </location>
</feature>
<feature type="region of interest" description="Disordered" evidence="1">
    <location>
        <begin position="604"/>
        <end position="632"/>
    </location>
</feature>
<feature type="region of interest" description="Disordered" evidence="1">
    <location>
        <begin position="425"/>
        <end position="449"/>
    </location>
</feature>
<gene>
    <name evidence="2" type="ORF">RR48_08124</name>
</gene>
<dbReference type="PANTHER" id="PTHR15107">
    <property type="entry name" value="RETINOBLASTOMA BINDING PROTEIN 8"/>
    <property type="match status" value="1"/>
</dbReference>
<evidence type="ECO:0000256" key="1">
    <source>
        <dbReference type="SAM" id="MobiDB-lite"/>
    </source>
</evidence>
<dbReference type="STRING" id="76193.A0A194RFC7"/>
<feature type="compositionally biased region" description="Basic and acidic residues" evidence="1">
    <location>
        <begin position="604"/>
        <end position="618"/>
    </location>
</feature>
<dbReference type="PANTHER" id="PTHR15107:SF0">
    <property type="entry name" value="DNA ENDONUCLEASE ACTIVATOR CTP1 C-TERMINAL DOMAIN-CONTAINING PROTEIN"/>
    <property type="match status" value="1"/>
</dbReference>
<keyword evidence="3" id="KW-1185">Reference proteome</keyword>
<organism evidence="2 3">
    <name type="scientific">Papilio machaon</name>
    <name type="common">Old World swallowtail butterfly</name>
    <dbReference type="NCBI Taxonomy" id="76193"/>
    <lineage>
        <taxon>Eukaryota</taxon>
        <taxon>Metazoa</taxon>
        <taxon>Ecdysozoa</taxon>
        <taxon>Arthropoda</taxon>
        <taxon>Hexapoda</taxon>
        <taxon>Insecta</taxon>
        <taxon>Pterygota</taxon>
        <taxon>Neoptera</taxon>
        <taxon>Endopterygota</taxon>
        <taxon>Lepidoptera</taxon>
        <taxon>Glossata</taxon>
        <taxon>Ditrysia</taxon>
        <taxon>Papilionoidea</taxon>
        <taxon>Papilionidae</taxon>
        <taxon>Papilioninae</taxon>
        <taxon>Papilio</taxon>
    </lineage>
</organism>
<dbReference type="GO" id="GO:0010792">
    <property type="term" value="P:DNA double-strand break processing involved in repair via single-strand annealing"/>
    <property type="evidence" value="ECO:0007669"/>
    <property type="project" value="TreeGrafter"/>
</dbReference>
<sequence length="646" mass="73987">MTNETKLFENFSILCTNPKVQALETTLLQSFANFKDILLEYEEIVSELESYKSQIFIQKEKCESKSCTSSESLKQIINEKDKLIQSIANILLEINETKNLDVITDALKIISGEMSPLSPQKSTSEALSPVFEPSSIYDKISSNFDKKFTSTPEVDSIPSGRKSPIIETKKFRITPDVAVENVVKEKKKCPEIWPTPEKKMLKLVFPTPGKSKSSVKLRQARLNFVKEKATSVVDLTCSPKESDYSNSMSQGIKKEVFENDDTILPSPTSGPINFSSVYKSICKSSPKKTKKSLSLNKLITNKEIICDNKENKSIKIEDKTEDDFEESNVLKESNKSNTTPKKFNTPLSKFKLKTECTTFVDENDENLSKEVTIDKDIEESINILRHYPERFTKSPSKPQSLMLNLQSQEANESISLLQRINQFDKKQDGGQPCSPTKRPSSPSDIPASLSVLSNNFNTKVSNNKDNKRTKPIPVEPIFKEPTVRKKAEKLALPGWSCDECKQFYDELYKDNPEMLRQKMSECSRHRGRRDPARPRTPPGYWQPRWHVPNDTDETKPIPVEPIFKEPTVRKKGEKLALPGWSCDECKQFYDELYKDNPEMLRQKMSECSRHRGRRDPARPRTPPGYWQPRWHVPNDTDEFNRLNNAI</sequence>
<dbReference type="EMBL" id="KQ460211">
    <property type="protein sequence ID" value="KPJ16533.1"/>
    <property type="molecule type" value="Genomic_DNA"/>
</dbReference>
<dbReference type="InterPro" id="IPR033316">
    <property type="entry name" value="RBBP8-like"/>
</dbReference>
<dbReference type="InParanoid" id="A0A194RFC7"/>
<protein>
    <recommendedName>
        <fullName evidence="4">DNA endonuclease RBBP8</fullName>
    </recommendedName>
</protein>
<dbReference type="GO" id="GO:0003684">
    <property type="term" value="F:damaged DNA binding"/>
    <property type="evidence" value="ECO:0007669"/>
    <property type="project" value="TreeGrafter"/>
</dbReference>
<dbReference type="AlphaFoldDB" id="A0A194RFC7"/>
<accession>A0A194RFC7</accession>
<reference evidence="2 3" key="1">
    <citation type="journal article" date="2015" name="Nat. Commun.">
        <title>Outbred genome sequencing and CRISPR/Cas9 gene editing in butterflies.</title>
        <authorList>
            <person name="Li X."/>
            <person name="Fan D."/>
            <person name="Zhang W."/>
            <person name="Liu G."/>
            <person name="Zhang L."/>
            <person name="Zhao L."/>
            <person name="Fang X."/>
            <person name="Chen L."/>
            <person name="Dong Y."/>
            <person name="Chen Y."/>
            <person name="Ding Y."/>
            <person name="Zhao R."/>
            <person name="Feng M."/>
            <person name="Zhu Y."/>
            <person name="Feng Y."/>
            <person name="Jiang X."/>
            <person name="Zhu D."/>
            <person name="Xiang H."/>
            <person name="Feng X."/>
            <person name="Li S."/>
            <person name="Wang J."/>
            <person name="Zhang G."/>
            <person name="Kronforst M.R."/>
            <person name="Wang W."/>
        </authorList>
    </citation>
    <scope>NUCLEOTIDE SEQUENCE [LARGE SCALE GENOMIC DNA]</scope>
    <source>
        <strain evidence="2">Ya'a_city_454_Pm</strain>
        <tissue evidence="2">Whole body</tissue>
    </source>
</reference>
<feature type="region of interest" description="Disordered" evidence="1">
    <location>
        <begin position="522"/>
        <end position="558"/>
    </location>
</feature>
<dbReference type="Proteomes" id="UP000053240">
    <property type="component" value="Unassembled WGS sequence"/>
</dbReference>
<name>A0A194RFC7_PAPMA</name>
<evidence type="ECO:0008006" key="4">
    <source>
        <dbReference type="Google" id="ProtNLM"/>
    </source>
</evidence>
<evidence type="ECO:0000313" key="2">
    <source>
        <dbReference type="EMBL" id="KPJ16533.1"/>
    </source>
</evidence>
<feature type="compositionally biased region" description="Polar residues" evidence="1">
    <location>
        <begin position="433"/>
        <end position="443"/>
    </location>
</feature>